<dbReference type="EMBL" id="GGFL01007935">
    <property type="protein sequence ID" value="MBW72113.1"/>
    <property type="molecule type" value="Transcribed_RNA"/>
</dbReference>
<dbReference type="AlphaFoldDB" id="A0A2M4D3H1"/>
<name>A0A2M4D3H1_ANODA</name>
<reference evidence="2" key="1">
    <citation type="submission" date="2018-01" db="EMBL/GenBank/DDBJ databases">
        <title>An insight into the sialome of Amazonian anophelines.</title>
        <authorList>
            <person name="Ribeiro J.M."/>
            <person name="Scarpassa V."/>
            <person name="Calvo E."/>
        </authorList>
    </citation>
    <scope>NUCLEOTIDE SEQUENCE</scope>
</reference>
<organism evidence="2">
    <name type="scientific">Anopheles darlingi</name>
    <name type="common">Mosquito</name>
    <dbReference type="NCBI Taxonomy" id="43151"/>
    <lineage>
        <taxon>Eukaryota</taxon>
        <taxon>Metazoa</taxon>
        <taxon>Ecdysozoa</taxon>
        <taxon>Arthropoda</taxon>
        <taxon>Hexapoda</taxon>
        <taxon>Insecta</taxon>
        <taxon>Pterygota</taxon>
        <taxon>Neoptera</taxon>
        <taxon>Endopterygota</taxon>
        <taxon>Diptera</taxon>
        <taxon>Nematocera</taxon>
        <taxon>Culicoidea</taxon>
        <taxon>Culicidae</taxon>
        <taxon>Anophelinae</taxon>
        <taxon>Anopheles</taxon>
    </lineage>
</organism>
<sequence length="102" mass="11409">MRKKFFPPWLAPLFLVFVSSCVAFFSIGFVLVHFVVAFRGFAASYRASCRAVCWFCCFVVAAFCRGSVFLLDTLEGGYRTGSGQVHQQIIINVQSGRPSRIL</sequence>
<accession>A0A2M4D3H1</accession>
<dbReference type="PROSITE" id="PS51257">
    <property type="entry name" value="PROKAR_LIPOPROTEIN"/>
    <property type="match status" value="1"/>
</dbReference>
<evidence type="ECO:0000313" key="2">
    <source>
        <dbReference type="EMBL" id="MBW72113.1"/>
    </source>
</evidence>
<proteinExistence type="predicted"/>
<evidence type="ECO:0000256" key="1">
    <source>
        <dbReference type="SAM" id="Phobius"/>
    </source>
</evidence>
<keyword evidence="1" id="KW-0812">Transmembrane</keyword>
<keyword evidence="1" id="KW-1133">Transmembrane helix</keyword>
<protein>
    <submittedName>
        <fullName evidence="2">Uncharacterized protein</fullName>
    </submittedName>
</protein>
<keyword evidence="1" id="KW-0472">Membrane</keyword>
<feature type="transmembrane region" description="Helical" evidence="1">
    <location>
        <begin position="51"/>
        <end position="71"/>
    </location>
</feature>
<feature type="transmembrane region" description="Helical" evidence="1">
    <location>
        <begin position="12"/>
        <end position="39"/>
    </location>
</feature>